<dbReference type="GO" id="GO:0071281">
    <property type="term" value="P:cellular response to iron ion"/>
    <property type="evidence" value="ECO:0007669"/>
    <property type="project" value="TreeGrafter"/>
</dbReference>
<dbReference type="SUPFAM" id="SSF53807">
    <property type="entry name" value="Helical backbone' metal receptor"/>
    <property type="match status" value="1"/>
</dbReference>
<comment type="caution">
    <text evidence="2">The sequence shown here is derived from an EMBL/GenBank/DDBJ whole genome shotgun (WGS) entry which is preliminary data.</text>
</comment>
<dbReference type="InterPro" id="IPR002491">
    <property type="entry name" value="ABC_transptr_periplasmic_BD"/>
</dbReference>
<protein>
    <submittedName>
        <fullName evidence="2">Periplasmic-binding protein of ABC transporter</fullName>
    </submittedName>
</protein>
<dbReference type="OrthoDB" id="9812528at2"/>
<dbReference type="EMBL" id="AANC01000005">
    <property type="protein sequence ID" value="EAQ49213.1"/>
    <property type="molecule type" value="Genomic_DNA"/>
</dbReference>
<dbReference type="AlphaFoldDB" id="A3XMK8"/>
<sequence>MQHFFSFRISKKHCILIKKHITKALCISLLIFHSCKDGNQNATEVQVEQNSHATLSYAKGFQIDNYGDFKILKVSSAWPGSTKTFKYLLHKKGSPAPDSIQADAVITTPISSIVVTSTTHIPALELLGVEKSLVGFPNLDYISSEKTRALIDAGAIQELGQNEAINTEKAIDLNPDVVVSFGVEGENKTLSSLQRAHIPVIYNGDWTENSPLGQAEWIKFFAALYDKEAVADSIFNTIETQYNNLKEKALKATNQPTVLSGAMFKDVWYLPKGDSWAAQLVADANANYLYKNTSGTGSAALSIESVLNTAQKADFWIAPNAFESYDALANTNDAYTRFDAFKNKRIYSFASAKGATGGMLYYELAPSRPDWVLEDLVAIFHPELSETQQPHFFYPLD</sequence>
<accession>A3XMK8</accession>
<dbReference type="PROSITE" id="PS50983">
    <property type="entry name" value="FE_B12_PBP"/>
    <property type="match status" value="1"/>
</dbReference>
<organism evidence="2 3">
    <name type="scientific">Leeuwenhoekiella blandensis (strain CECT 7118 / CCUG 51940 / KCTC 22103 / MED217)</name>
    <name type="common">Flavobacterium sp. (strain MED217)</name>
    <dbReference type="NCBI Taxonomy" id="398720"/>
    <lineage>
        <taxon>Bacteria</taxon>
        <taxon>Pseudomonadati</taxon>
        <taxon>Bacteroidota</taxon>
        <taxon>Flavobacteriia</taxon>
        <taxon>Flavobacteriales</taxon>
        <taxon>Flavobacteriaceae</taxon>
        <taxon>Leeuwenhoekiella</taxon>
    </lineage>
</organism>
<evidence type="ECO:0000313" key="3">
    <source>
        <dbReference type="Proteomes" id="UP000001601"/>
    </source>
</evidence>
<dbReference type="PANTHER" id="PTHR30535:SF34">
    <property type="entry name" value="MOLYBDATE-BINDING PROTEIN MOLA"/>
    <property type="match status" value="1"/>
</dbReference>
<proteinExistence type="predicted"/>
<feature type="domain" description="Fe/B12 periplasmic-binding" evidence="1">
    <location>
        <begin position="112"/>
        <end position="384"/>
    </location>
</feature>
<dbReference type="InterPro" id="IPR050902">
    <property type="entry name" value="ABC_Transporter_SBP"/>
</dbReference>
<name>A3XMK8_LEEBM</name>
<evidence type="ECO:0000313" key="2">
    <source>
        <dbReference type="EMBL" id="EAQ49213.1"/>
    </source>
</evidence>
<dbReference type="HOGENOM" id="CLU_025776_1_0_10"/>
<dbReference type="Proteomes" id="UP000001601">
    <property type="component" value="Unassembled WGS sequence"/>
</dbReference>
<dbReference type="STRING" id="398720.MED217_07406"/>
<keyword evidence="3" id="KW-1185">Reference proteome</keyword>
<gene>
    <name evidence="2" type="ORF">MED217_07406</name>
</gene>
<dbReference type="PANTHER" id="PTHR30535">
    <property type="entry name" value="VITAMIN B12-BINDING PROTEIN"/>
    <property type="match status" value="1"/>
</dbReference>
<dbReference type="eggNOG" id="COG0614">
    <property type="taxonomic scope" value="Bacteria"/>
</dbReference>
<dbReference type="Gene3D" id="3.40.50.1980">
    <property type="entry name" value="Nitrogenase molybdenum iron protein domain"/>
    <property type="match status" value="2"/>
</dbReference>
<dbReference type="Pfam" id="PF01497">
    <property type="entry name" value="Peripla_BP_2"/>
    <property type="match status" value="1"/>
</dbReference>
<evidence type="ECO:0000259" key="1">
    <source>
        <dbReference type="PROSITE" id="PS50983"/>
    </source>
</evidence>
<reference evidence="2 3" key="1">
    <citation type="journal article" date="2007" name="Nature">
        <title>Light stimulates growth of proteorhodopsin-containing marine Flavobacteria.</title>
        <authorList>
            <person name="Gomez-Consarnau L."/>
            <person name="Gonzalez J.M."/>
            <person name="Coll-Llado M."/>
            <person name="Gourdon P."/>
            <person name="Pascher T."/>
            <person name="Neutze R."/>
            <person name="Pedros-Alio C."/>
            <person name="Pinhassi J."/>
        </authorList>
    </citation>
    <scope>NUCLEOTIDE SEQUENCE [LARGE SCALE GENOMIC DNA]</scope>
    <source>
        <strain evidence="2 3">MED217</strain>
    </source>
</reference>